<protein>
    <submittedName>
        <fullName evidence="12">Tachykinin-like peptides receptor 99D</fullName>
    </submittedName>
</protein>
<evidence type="ECO:0000256" key="4">
    <source>
        <dbReference type="ARBA" id="ARBA00022692"/>
    </source>
</evidence>
<dbReference type="InterPro" id="IPR001681">
    <property type="entry name" value="Neurokn_rcpt"/>
</dbReference>
<keyword evidence="5 10" id="KW-1133">Transmembrane helix</keyword>
<feature type="transmembrane region" description="Helical" evidence="10">
    <location>
        <begin position="108"/>
        <end position="129"/>
    </location>
</feature>
<keyword evidence="13" id="KW-1185">Reference proteome</keyword>
<dbReference type="EMBL" id="BMAW01132729">
    <property type="protein sequence ID" value="GFU44644.1"/>
    <property type="molecule type" value="Genomic_DNA"/>
</dbReference>
<keyword evidence="8 12" id="KW-0675">Receptor</keyword>
<evidence type="ECO:0000256" key="3">
    <source>
        <dbReference type="ARBA" id="ARBA00022475"/>
    </source>
</evidence>
<dbReference type="AlphaFoldDB" id="A0A8X6R352"/>
<dbReference type="PRINTS" id="PR00237">
    <property type="entry name" value="GPCRRHODOPSN"/>
</dbReference>
<feature type="transmembrane region" description="Helical" evidence="10">
    <location>
        <begin position="34"/>
        <end position="59"/>
    </location>
</feature>
<keyword evidence="7 10" id="KW-0472">Membrane</keyword>
<evidence type="ECO:0000256" key="10">
    <source>
        <dbReference type="SAM" id="Phobius"/>
    </source>
</evidence>
<evidence type="ECO:0000256" key="5">
    <source>
        <dbReference type="ARBA" id="ARBA00022989"/>
    </source>
</evidence>
<evidence type="ECO:0000256" key="6">
    <source>
        <dbReference type="ARBA" id="ARBA00023040"/>
    </source>
</evidence>
<name>A0A8X6R352_NEPPI</name>
<dbReference type="OrthoDB" id="5981855at2759"/>
<evidence type="ECO:0000256" key="1">
    <source>
        <dbReference type="ARBA" id="ARBA00004651"/>
    </source>
</evidence>
<evidence type="ECO:0000259" key="11">
    <source>
        <dbReference type="PROSITE" id="PS50262"/>
    </source>
</evidence>
<evidence type="ECO:0000313" key="12">
    <source>
        <dbReference type="EMBL" id="GFU44644.1"/>
    </source>
</evidence>
<proteinExistence type="inferred from homology"/>
<comment type="similarity">
    <text evidence="2">Belongs to the G-protein coupled receptor 1 family.</text>
</comment>
<gene>
    <name evidence="12" type="primary">TkR99D</name>
    <name evidence="12" type="ORF">NPIL_388341</name>
</gene>
<comment type="subcellular location">
    <subcellularLocation>
        <location evidence="1">Cell membrane</location>
        <topology evidence="1">Multi-pass membrane protein</topology>
    </subcellularLocation>
</comment>
<dbReference type="InterPro" id="IPR017452">
    <property type="entry name" value="GPCR_Rhodpsn_7TM"/>
</dbReference>
<keyword evidence="6" id="KW-0297">G-protein coupled receptor</keyword>
<dbReference type="InterPro" id="IPR000611">
    <property type="entry name" value="NPY_rcpt"/>
</dbReference>
<dbReference type="GO" id="GO:0005886">
    <property type="term" value="C:plasma membrane"/>
    <property type="evidence" value="ECO:0007669"/>
    <property type="project" value="UniProtKB-SubCell"/>
</dbReference>
<dbReference type="PANTHER" id="PTHR46925">
    <property type="entry name" value="G-PROTEIN COUPLED RECEPTOR TKR-1-RELATED"/>
    <property type="match status" value="1"/>
</dbReference>
<dbReference type="SUPFAM" id="SSF81321">
    <property type="entry name" value="Family A G protein-coupled receptor-like"/>
    <property type="match status" value="1"/>
</dbReference>
<keyword evidence="3" id="KW-1003">Cell membrane</keyword>
<keyword evidence="9" id="KW-0807">Transducer</keyword>
<evidence type="ECO:0000256" key="9">
    <source>
        <dbReference type="ARBA" id="ARBA00023224"/>
    </source>
</evidence>
<comment type="caution">
    <text evidence="12">The sequence shown here is derived from an EMBL/GenBank/DDBJ whole genome shotgun (WGS) entry which is preliminary data.</text>
</comment>
<dbReference type="GO" id="GO:0004995">
    <property type="term" value="F:tachykinin receptor activity"/>
    <property type="evidence" value="ECO:0007669"/>
    <property type="project" value="InterPro"/>
</dbReference>
<feature type="domain" description="G-protein coupled receptors family 1 profile" evidence="11">
    <location>
        <begin position="50"/>
        <end position="134"/>
    </location>
</feature>
<dbReference type="PROSITE" id="PS50262">
    <property type="entry name" value="G_PROTEIN_RECEP_F1_2"/>
    <property type="match status" value="1"/>
</dbReference>
<evidence type="ECO:0000313" key="13">
    <source>
        <dbReference type="Proteomes" id="UP000887013"/>
    </source>
</evidence>
<dbReference type="GO" id="GO:0004983">
    <property type="term" value="F:neuropeptide Y receptor activity"/>
    <property type="evidence" value="ECO:0007669"/>
    <property type="project" value="InterPro"/>
</dbReference>
<evidence type="ECO:0000256" key="8">
    <source>
        <dbReference type="ARBA" id="ARBA00023170"/>
    </source>
</evidence>
<reference evidence="12" key="1">
    <citation type="submission" date="2020-08" db="EMBL/GenBank/DDBJ databases">
        <title>Multicomponent nature underlies the extraordinary mechanical properties of spider dragline silk.</title>
        <authorList>
            <person name="Kono N."/>
            <person name="Nakamura H."/>
            <person name="Mori M."/>
            <person name="Yoshida Y."/>
            <person name="Ohtoshi R."/>
            <person name="Malay A.D."/>
            <person name="Moran D.A.P."/>
            <person name="Tomita M."/>
            <person name="Numata K."/>
            <person name="Arakawa K."/>
        </authorList>
    </citation>
    <scope>NUCLEOTIDE SEQUENCE</scope>
</reference>
<dbReference type="PRINTS" id="PR01012">
    <property type="entry name" value="NRPEPTIDEYR"/>
</dbReference>
<organism evidence="12 13">
    <name type="scientific">Nephila pilipes</name>
    <name type="common">Giant wood spider</name>
    <name type="synonym">Nephila maculata</name>
    <dbReference type="NCBI Taxonomy" id="299642"/>
    <lineage>
        <taxon>Eukaryota</taxon>
        <taxon>Metazoa</taxon>
        <taxon>Ecdysozoa</taxon>
        <taxon>Arthropoda</taxon>
        <taxon>Chelicerata</taxon>
        <taxon>Arachnida</taxon>
        <taxon>Araneae</taxon>
        <taxon>Araneomorphae</taxon>
        <taxon>Entelegynae</taxon>
        <taxon>Araneoidea</taxon>
        <taxon>Nephilidae</taxon>
        <taxon>Nephila</taxon>
    </lineage>
</organism>
<dbReference type="Gene3D" id="1.20.1070.10">
    <property type="entry name" value="Rhodopsin 7-helix transmembrane proteins"/>
    <property type="match status" value="1"/>
</dbReference>
<evidence type="ECO:0000256" key="7">
    <source>
        <dbReference type="ARBA" id="ARBA00023136"/>
    </source>
</evidence>
<sequence length="203" mass="22924">MDDFMEINESIVVNNATEEVPDRNVFILPWWQQLIWTLIFGSMIFVATGGNVIVMWIVLAHKRMRSVTNYFLVNLSFADTMVSTLNVIFNFIYMLDGHWPFGEAYCKISNFIAIVSVAASVFTLMAISIDRQISGKGKGGKYVLAAILAAYFTAKYGENEVQRLAWQFCMSVFYGKGISYKWQAIRLCSSAFKAASGRRALSK</sequence>
<evidence type="ECO:0000256" key="2">
    <source>
        <dbReference type="ARBA" id="ARBA00010663"/>
    </source>
</evidence>
<keyword evidence="4 10" id="KW-0812">Transmembrane</keyword>
<dbReference type="Pfam" id="PF00001">
    <property type="entry name" value="7tm_1"/>
    <property type="match status" value="1"/>
</dbReference>
<feature type="transmembrane region" description="Helical" evidence="10">
    <location>
        <begin position="71"/>
        <end position="93"/>
    </location>
</feature>
<dbReference type="PANTHER" id="PTHR46925:SF2">
    <property type="entry name" value="G-PROTEIN COUPLED RECEPTOR TKR-1-RELATED"/>
    <property type="match status" value="1"/>
</dbReference>
<accession>A0A8X6R352</accession>
<dbReference type="InterPro" id="IPR000276">
    <property type="entry name" value="GPCR_Rhodpsn"/>
</dbReference>
<dbReference type="Proteomes" id="UP000887013">
    <property type="component" value="Unassembled WGS sequence"/>
</dbReference>